<dbReference type="GO" id="GO:0044875">
    <property type="term" value="F:gamma-glutamyl hercynylcysteine sulfoxide synthase activity"/>
    <property type="evidence" value="ECO:0007669"/>
    <property type="project" value="UniProtKB-EC"/>
</dbReference>
<feature type="binding site" evidence="4">
    <location>
        <position position="441"/>
    </location>
    <ligand>
        <name>gamma-L-glutamyl-L-cysteine</name>
        <dbReference type="ChEBI" id="CHEBI:58173"/>
    </ligand>
</feature>
<dbReference type="InterPro" id="IPR042095">
    <property type="entry name" value="SUMF_sf"/>
</dbReference>
<feature type="binding site" evidence="4">
    <location>
        <begin position="111"/>
        <end position="114"/>
    </location>
    <ligand>
        <name>gamma-L-glutamyl-L-cysteine</name>
        <dbReference type="ChEBI" id="CHEBI:58173"/>
    </ligand>
</feature>
<dbReference type="OrthoDB" id="9768004at2"/>
<evidence type="ECO:0000256" key="5">
    <source>
        <dbReference type="SAM" id="MobiDB-lite"/>
    </source>
</evidence>
<comment type="function">
    <text evidence="4">Catalyzes the oxidative sulfurization of hercynine (N-alpha,N-alpha,N-alpha-trimethyl-L-histidine) into hercynyl-gamma-L-glutamyl-L-cysteine sulfoxide, a step in the biosynthesis pathway of ergothioneine.</text>
</comment>
<feature type="region of interest" description="Disordered" evidence="5">
    <location>
        <begin position="1"/>
        <end position="32"/>
    </location>
</feature>
<name>I0V7R5_9PSEU</name>
<dbReference type="InterPro" id="IPR017806">
    <property type="entry name" value="EgtB"/>
</dbReference>
<dbReference type="InterPro" id="IPR034660">
    <property type="entry name" value="DinB/YfiT-like"/>
</dbReference>
<dbReference type="InterPro" id="IPR024775">
    <property type="entry name" value="DinB-like"/>
</dbReference>
<dbReference type="Gene3D" id="3.90.1580.10">
    <property type="entry name" value="paralog of FGE (formylglycine-generating enzyme)"/>
    <property type="match status" value="1"/>
</dbReference>
<dbReference type="UniPathway" id="UPA01014"/>
<organism evidence="8 9">
    <name type="scientific">Saccharomonospora xinjiangensis XJ-54</name>
    <dbReference type="NCBI Taxonomy" id="882086"/>
    <lineage>
        <taxon>Bacteria</taxon>
        <taxon>Bacillati</taxon>
        <taxon>Actinomycetota</taxon>
        <taxon>Actinomycetes</taxon>
        <taxon>Pseudonocardiales</taxon>
        <taxon>Pseudonocardiaceae</taxon>
        <taxon>Saccharomonospora</taxon>
    </lineage>
</organism>
<proteinExistence type="inferred from homology"/>
<dbReference type="SUPFAM" id="SSF109854">
    <property type="entry name" value="DinB/YfiT-like putative metalloenzymes"/>
    <property type="match status" value="1"/>
</dbReference>
<feature type="domain" description="DinB-like" evidence="7">
    <location>
        <begin position="41"/>
        <end position="171"/>
    </location>
</feature>
<dbReference type="EC" id="1.14.99.50" evidence="4"/>
<feature type="binding site" evidence="4">
    <location>
        <position position="445"/>
    </location>
    <ligand>
        <name>gamma-L-glutamyl-L-cysteine</name>
        <dbReference type="ChEBI" id="CHEBI:58173"/>
    </ligand>
</feature>
<dbReference type="InterPro" id="IPR016187">
    <property type="entry name" value="CTDL_fold"/>
</dbReference>
<dbReference type="STRING" id="882086.SacxiDRAFT_3977"/>
<dbReference type="HOGENOM" id="CLU_012431_9_2_11"/>
<evidence type="ECO:0000256" key="1">
    <source>
        <dbReference type="ARBA" id="ARBA00023002"/>
    </source>
</evidence>
<evidence type="ECO:0000256" key="3">
    <source>
        <dbReference type="ARBA" id="ARBA00037882"/>
    </source>
</evidence>
<evidence type="ECO:0000259" key="6">
    <source>
        <dbReference type="Pfam" id="PF03781"/>
    </source>
</evidence>
<feature type="binding site" evidence="4">
    <location>
        <position position="77"/>
    </location>
    <ligand>
        <name>Fe cation</name>
        <dbReference type="ChEBI" id="CHEBI:24875"/>
    </ligand>
</feature>
<keyword evidence="2 4" id="KW-0408">Iron</keyword>
<keyword evidence="4" id="KW-0479">Metal-binding</keyword>
<dbReference type="SUPFAM" id="SSF56436">
    <property type="entry name" value="C-type lectin-like"/>
    <property type="match status" value="1"/>
</dbReference>
<feature type="domain" description="Sulfatase-modifying factor enzyme-like" evidence="6">
    <location>
        <begin position="197"/>
        <end position="456"/>
    </location>
</feature>
<keyword evidence="9" id="KW-1185">Reference proteome</keyword>
<comment type="catalytic activity">
    <reaction evidence="4">
        <text>gamma-L-glutamyl-L-cysteine + hercynine + O2 = gamma-L-glutamyl-hercynylcysteine S-oxide + H2O</text>
        <dbReference type="Rhea" id="RHEA:42672"/>
        <dbReference type="ChEBI" id="CHEBI:15377"/>
        <dbReference type="ChEBI" id="CHEBI:15379"/>
        <dbReference type="ChEBI" id="CHEBI:15781"/>
        <dbReference type="ChEBI" id="CHEBI:58173"/>
        <dbReference type="ChEBI" id="CHEBI:82703"/>
        <dbReference type="EC" id="1.14.99.50"/>
    </reaction>
</comment>
<dbReference type="EMBL" id="JH636049">
    <property type="protein sequence ID" value="EID56168.1"/>
    <property type="molecule type" value="Genomic_DNA"/>
</dbReference>
<gene>
    <name evidence="4" type="primary">egtB</name>
    <name evidence="8" type="ORF">SacxiDRAFT_3977</name>
</gene>
<accession>I0V7R5</accession>
<dbReference type="eggNOG" id="COG1262">
    <property type="taxonomic scope" value="Bacteria"/>
</dbReference>
<reference evidence="8 9" key="1">
    <citation type="submission" date="2012-01" db="EMBL/GenBank/DDBJ databases">
        <title>Improved High-Quality Draft sequence of Saccharomonospora xinjiangensis XJ-54.</title>
        <authorList>
            <consortium name="US DOE Joint Genome Institute"/>
            <person name="Lucas S."/>
            <person name="Han J."/>
            <person name="Lapidus A."/>
            <person name="Cheng J.-F."/>
            <person name="Goodwin L."/>
            <person name="Pitluck S."/>
            <person name="Peters L."/>
            <person name="Mikhailova N."/>
            <person name="Teshima H."/>
            <person name="Detter J.C."/>
            <person name="Han C."/>
            <person name="Tapia R."/>
            <person name="Land M."/>
            <person name="Hauser L."/>
            <person name="Kyrpides N."/>
            <person name="Ivanova N."/>
            <person name="Pagani I."/>
            <person name="Brambilla E.-M."/>
            <person name="Klenk H.-P."/>
            <person name="Woyke T."/>
        </authorList>
    </citation>
    <scope>NUCLEOTIDE SEQUENCE [LARGE SCALE GENOMIC DNA]</scope>
    <source>
        <strain evidence="8 9">XJ-54</strain>
    </source>
</reference>
<feature type="region of interest" description="Disordered" evidence="5">
    <location>
        <begin position="341"/>
        <end position="360"/>
    </location>
</feature>
<evidence type="ECO:0000256" key="2">
    <source>
        <dbReference type="ARBA" id="ARBA00023004"/>
    </source>
</evidence>
<dbReference type="NCBIfam" id="TIGR03440">
    <property type="entry name" value="egtB_TIGR03440"/>
    <property type="match status" value="1"/>
</dbReference>
<dbReference type="Pfam" id="PF03781">
    <property type="entry name" value="FGE-sulfatase"/>
    <property type="match status" value="1"/>
</dbReference>
<feature type="binding site" evidence="4">
    <location>
        <position position="163"/>
    </location>
    <ligand>
        <name>Fe cation</name>
        <dbReference type="ChEBI" id="CHEBI:24875"/>
    </ligand>
</feature>
<comment type="cofactor">
    <cofactor evidence="4">
        <name>Fe(2+)</name>
        <dbReference type="ChEBI" id="CHEBI:29033"/>
    </cofactor>
</comment>
<dbReference type="PANTHER" id="PTHR23150:SF36">
    <property type="entry name" value="HERCYNINE OXYGENASE"/>
    <property type="match status" value="1"/>
</dbReference>
<comment type="pathway">
    <text evidence="3 4">Amino-acid biosynthesis; ergothioneine biosynthesis.</text>
</comment>
<dbReference type="RefSeq" id="WP_006240402.1">
    <property type="nucleotide sequence ID" value="NZ_JH636049.1"/>
</dbReference>
<evidence type="ECO:0000313" key="8">
    <source>
        <dbReference type="EMBL" id="EID56168.1"/>
    </source>
</evidence>
<sequence length="465" mass="52581">MTSVHRDVETATPRETAEGETPHPLGELSEQDLRAHTAEVLERARRRSVELTDAVGDDDLVKQHSKLMSPLVWDLAHIGSQEELWLVRDVGGRDPLRPDIDDLYDAFQHPRATRPSLPLLGPSEARSYVAEVRNKAFDVLERTPLRGRDLTRTAFAFGMIAQHEQQHDETMLATHQLRKGDPVLHAPAPPPATARHLPEEIVVPAGPFTMGTSVEPWALDNERPAHEVFVEAFALDTTPVTNARYAEFVDDGGYGDRRWWSEGGWSYRSEYGITAPRFWRREDGRWWRLRFGVYEPVPPDEPVVHVSYHEAEAFAAWAGKRLPTEAEWEKAARYDPATGRSRRYPWGDDDPTPEHANLGQRHLRPAPVGAYPKGVSAVGAHQLVGDVWEWTSSDFTPYPGFVAFPYREYSEVFFGSEYKVLRGGSFGSDPVAVRGTFRNWDYPIRRQIFAGFRCARDLRPGDAGV</sequence>
<evidence type="ECO:0000313" key="9">
    <source>
        <dbReference type="Proteomes" id="UP000004691"/>
    </source>
</evidence>
<dbReference type="AlphaFoldDB" id="I0V7R5"/>
<dbReference type="PANTHER" id="PTHR23150">
    <property type="entry name" value="SULFATASE MODIFYING FACTOR 1, 2"/>
    <property type="match status" value="1"/>
</dbReference>
<keyword evidence="1 4" id="KW-0560">Oxidoreductase</keyword>
<evidence type="ECO:0000259" key="7">
    <source>
        <dbReference type="Pfam" id="PF12867"/>
    </source>
</evidence>
<dbReference type="InterPro" id="IPR032890">
    <property type="entry name" value="EgtB_Actinobacteria"/>
</dbReference>
<protein>
    <recommendedName>
        <fullName evidence="4">Hercynine oxygenase</fullName>
        <ecNumber evidence="4">1.14.99.50</ecNumber>
    </recommendedName>
    <alternativeName>
        <fullName evidence="4">Gamma-glutamyl hercynylcysteine S-oxide synthase</fullName>
    </alternativeName>
</protein>
<dbReference type="Pfam" id="PF12867">
    <property type="entry name" value="DinB_2"/>
    <property type="match status" value="1"/>
</dbReference>
<dbReference type="InterPro" id="IPR005532">
    <property type="entry name" value="SUMF_dom"/>
</dbReference>
<dbReference type="HAMAP" id="MF_02035">
    <property type="entry name" value="EgtB"/>
    <property type="match status" value="1"/>
</dbReference>
<comment type="similarity">
    <text evidence="4">Belongs to the EgtB family.</text>
</comment>
<dbReference type="InterPro" id="IPR051043">
    <property type="entry name" value="Sulfatase_Mod_Factor_Kinase"/>
</dbReference>
<dbReference type="GO" id="GO:0005506">
    <property type="term" value="F:iron ion binding"/>
    <property type="evidence" value="ECO:0007669"/>
    <property type="project" value="UniProtKB-UniRule"/>
</dbReference>
<keyword evidence="4" id="KW-0503">Monooxygenase</keyword>
<evidence type="ECO:0000256" key="4">
    <source>
        <dbReference type="HAMAP-Rule" id="MF_02035"/>
    </source>
</evidence>
<dbReference type="Proteomes" id="UP000004691">
    <property type="component" value="Unassembled WGS sequence"/>
</dbReference>
<feature type="binding site" evidence="4">
    <location>
        <position position="167"/>
    </location>
    <ligand>
        <name>Fe cation</name>
        <dbReference type="ChEBI" id="CHEBI:24875"/>
    </ligand>
</feature>